<feature type="compositionally biased region" description="Basic and acidic residues" evidence="1">
    <location>
        <begin position="1"/>
        <end position="36"/>
    </location>
</feature>
<gene>
    <name evidence="2" type="ORF">Pyn_08275</name>
</gene>
<comment type="caution">
    <text evidence="2">The sequence shown here is derived from an EMBL/GenBank/DDBJ whole genome shotgun (WGS) entry which is preliminary data.</text>
</comment>
<sequence>MVHDGNENGGYQDHDEVHNGDENEGSRDRGKMHDDNENGAPLSSCQENPDTPTHQDSNMVDNRTVSCDDVQMFDDDRMPEPQQQPILQKGCGSPPLEGKIVSHDASLRIEICEALHALFSISLGICV</sequence>
<feature type="region of interest" description="Disordered" evidence="1">
    <location>
        <begin position="1"/>
        <end position="94"/>
    </location>
</feature>
<dbReference type="Proteomes" id="UP000250321">
    <property type="component" value="Unassembled WGS sequence"/>
</dbReference>
<organism evidence="2 3">
    <name type="scientific">Prunus yedoensis var. nudiflora</name>
    <dbReference type="NCBI Taxonomy" id="2094558"/>
    <lineage>
        <taxon>Eukaryota</taxon>
        <taxon>Viridiplantae</taxon>
        <taxon>Streptophyta</taxon>
        <taxon>Embryophyta</taxon>
        <taxon>Tracheophyta</taxon>
        <taxon>Spermatophyta</taxon>
        <taxon>Magnoliopsida</taxon>
        <taxon>eudicotyledons</taxon>
        <taxon>Gunneridae</taxon>
        <taxon>Pentapetalae</taxon>
        <taxon>rosids</taxon>
        <taxon>fabids</taxon>
        <taxon>Rosales</taxon>
        <taxon>Rosaceae</taxon>
        <taxon>Amygdaloideae</taxon>
        <taxon>Amygdaleae</taxon>
        <taxon>Prunus</taxon>
    </lineage>
</organism>
<accession>A0A314UBQ5</accession>
<feature type="compositionally biased region" description="Polar residues" evidence="1">
    <location>
        <begin position="41"/>
        <end position="65"/>
    </location>
</feature>
<protein>
    <submittedName>
        <fullName evidence="2">Uncharacterized protein</fullName>
    </submittedName>
</protein>
<reference evidence="2 3" key="1">
    <citation type="submission" date="2018-02" db="EMBL/GenBank/DDBJ databases">
        <title>Draft genome of wild Prunus yedoensis var. nudiflora.</title>
        <authorList>
            <person name="Baek S."/>
            <person name="Kim J.-H."/>
            <person name="Choi K."/>
            <person name="Kim G.-B."/>
            <person name="Cho A."/>
            <person name="Jang H."/>
            <person name="Shin C.-H."/>
            <person name="Yu H.-J."/>
            <person name="Mun J.-H."/>
        </authorList>
    </citation>
    <scope>NUCLEOTIDE SEQUENCE [LARGE SCALE GENOMIC DNA]</scope>
    <source>
        <strain evidence="3">cv. Jeju island</strain>
        <tissue evidence="2">Leaf</tissue>
    </source>
</reference>
<keyword evidence="3" id="KW-1185">Reference proteome</keyword>
<evidence type="ECO:0000313" key="2">
    <source>
        <dbReference type="EMBL" id="PQM34867.1"/>
    </source>
</evidence>
<name>A0A314UBQ5_PRUYE</name>
<dbReference type="STRING" id="2094558.A0A314UBQ5"/>
<evidence type="ECO:0000313" key="3">
    <source>
        <dbReference type="Proteomes" id="UP000250321"/>
    </source>
</evidence>
<proteinExistence type="predicted"/>
<dbReference type="AlphaFoldDB" id="A0A314UBQ5"/>
<dbReference type="EMBL" id="PJQY01003747">
    <property type="protein sequence ID" value="PQM34867.1"/>
    <property type="molecule type" value="Genomic_DNA"/>
</dbReference>
<evidence type="ECO:0000256" key="1">
    <source>
        <dbReference type="SAM" id="MobiDB-lite"/>
    </source>
</evidence>